<accession>A0A916NB64</accession>
<dbReference type="Proteomes" id="UP000680038">
    <property type="component" value="Unassembled WGS sequence"/>
</dbReference>
<evidence type="ECO:0000313" key="1">
    <source>
        <dbReference type="EMBL" id="CAG4992173.1"/>
    </source>
</evidence>
<evidence type="ECO:0000313" key="2">
    <source>
        <dbReference type="Proteomes" id="UP000680038"/>
    </source>
</evidence>
<protein>
    <submittedName>
        <fullName evidence="1">Uncharacterized protein</fullName>
    </submittedName>
</protein>
<comment type="caution">
    <text evidence="1">The sequence shown here is derived from an EMBL/GenBank/DDBJ whole genome shotgun (WGS) entry which is preliminary data.</text>
</comment>
<dbReference type="EMBL" id="CAJRAF010000001">
    <property type="protein sequence ID" value="CAG4992173.1"/>
    <property type="molecule type" value="Genomic_DNA"/>
</dbReference>
<gene>
    <name evidence="1" type="ORF">DYBT9275_00908</name>
</gene>
<sequence length="373" mass="39530">MPWNYDDAQINGIIDSNIKSAPPAAPQVNTAAVIRSCLKLMWAGMRGQVSQAVAACDATTASLVARSLNLTSTIYVDGVNGNDARTGTTNDHNAATGRVKTMARVIQLHNDKTQSLDINIVGNTEITVNTALRIPFVFMQVGPGVTLTFKKVVGILDGASVNVGDGTYKINFFGFELNIYNSGTITVEAHGGSTGNGDQYYYRSNQGAIGLASRGMGDCDRYAAVNVVGPGTINGGANTIFVMGGANGLNPDGFNKLARYRRSSISGGSFVAGSNAVEYSITGDRIILRSYHPTGSSDGNVSEGEVVISPTTNQIYAKRGGVVRLIQNMRRYHPTSSTDAAVWEGETVVSPTNNDLYFKSNGTIRRITTAAYS</sequence>
<proteinExistence type="predicted"/>
<dbReference type="AlphaFoldDB" id="A0A916NB64"/>
<keyword evidence="2" id="KW-1185">Reference proteome</keyword>
<name>A0A916NB64_9BACT</name>
<organism evidence="1 2">
    <name type="scientific">Dyadobacter helix</name>
    <dbReference type="NCBI Taxonomy" id="2822344"/>
    <lineage>
        <taxon>Bacteria</taxon>
        <taxon>Pseudomonadati</taxon>
        <taxon>Bacteroidota</taxon>
        <taxon>Cytophagia</taxon>
        <taxon>Cytophagales</taxon>
        <taxon>Spirosomataceae</taxon>
        <taxon>Dyadobacter</taxon>
    </lineage>
</organism>
<dbReference type="RefSeq" id="WP_215237616.1">
    <property type="nucleotide sequence ID" value="NZ_CAJRAF010000001.1"/>
</dbReference>
<reference evidence="1" key="1">
    <citation type="submission" date="2021-04" db="EMBL/GenBank/DDBJ databases">
        <authorList>
            <person name="Rodrigo-Torres L."/>
            <person name="Arahal R. D."/>
            <person name="Lucena T."/>
        </authorList>
    </citation>
    <scope>NUCLEOTIDE SEQUENCE</scope>
    <source>
        <strain evidence="1">CECT 9275</strain>
    </source>
</reference>